<dbReference type="PROSITE" id="PS00662">
    <property type="entry name" value="T2SP_E"/>
    <property type="match status" value="1"/>
</dbReference>
<keyword evidence="8" id="KW-1185">Reference proteome</keyword>
<name>A0ABX1TK09_9GAMM</name>
<protein>
    <submittedName>
        <fullName evidence="7">Type IV-A pilus assembly ATPase PilB</fullName>
    </submittedName>
</protein>
<sequence length="574" mass="63846">MVSIPQNAVTQPSGQLIGLARQLVMHHLLDEADALKAFEQARKQNTPFVAYLIDNKLARDKDIARVAARSFNLPLFDIEALEIDKTVVQLVDEKLLRQHHALPLHKRGRRLFVGLSDPTNQRVLEDIKFQTRLDVEPVVVSGLHLVKLLDAAVETSAASMVDQEIGDLDYSSESDSAKVETLTQADADDAPVVRFVNQVIIQAINRGASDIHFEPYEKTYRVRLRQDGILDELYKPPVSMAPRLAARLKIMAQLDIAERRVPQDGRLKLYLTKQRAIDFRVNTMPTLWGEKVVLRLLDPSSAQMGIEALGYEEHQKELFLKAIHKPQGMVLVTGPTGSGKTVSLYTGLNILNTPEVNISTAEDPVEINLAGINQVNVNPKVGMTFANALRAFLRQDPDIIMVGEIRDLETAEIAIKAAQTGHMVLSTLHTNSAPQTLTRLMNMGVAPYNIASSVTLIIAQRLARRLCPHCKEAIKIPPEELINQGFRENELNELTIYKAAGCDQCNHGYKGRVGIYEVMPISEETGRIIMESGNALQIAEQARREGINDLRRSGLNKVRVGLTSLEEINRVTTE</sequence>
<keyword evidence="5" id="KW-0067">ATP-binding</keyword>
<gene>
    <name evidence="7" type="primary">pilB</name>
    <name evidence="7" type="ORF">E4P82_04110</name>
</gene>
<evidence type="ECO:0000256" key="4">
    <source>
        <dbReference type="ARBA" id="ARBA00022741"/>
    </source>
</evidence>
<dbReference type="SUPFAM" id="SSF160246">
    <property type="entry name" value="EspE N-terminal domain-like"/>
    <property type="match status" value="1"/>
</dbReference>
<dbReference type="Pfam" id="PF05157">
    <property type="entry name" value="MshEN"/>
    <property type="match status" value="1"/>
</dbReference>
<dbReference type="NCBIfam" id="TIGR02538">
    <property type="entry name" value="type_IV_pilB"/>
    <property type="match status" value="1"/>
</dbReference>
<evidence type="ECO:0000256" key="1">
    <source>
        <dbReference type="ARBA" id="ARBA00004496"/>
    </source>
</evidence>
<evidence type="ECO:0000256" key="3">
    <source>
        <dbReference type="ARBA" id="ARBA00022490"/>
    </source>
</evidence>
<proteinExistence type="inferred from homology"/>
<comment type="subcellular location">
    <subcellularLocation>
        <location evidence="1">Cytoplasm</location>
    </subcellularLocation>
</comment>
<dbReference type="InterPro" id="IPR007831">
    <property type="entry name" value="T2SS_GspE_N"/>
</dbReference>
<dbReference type="Gene3D" id="3.40.50.300">
    <property type="entry name" value="P-loop containing nucleotide triphosphate hydrolases"/>
    <property type="match status" value="1"/>
</dbReference>
<dbReference type="CDD" id="cd01129">
    <property type="entry name" value="PulE-GspE-like"/>
    <property type="match status" value="1"/>
</dbReference>
<dbReference type="InterPro" id="IPR027417">
    <property type="entry name" value="P-loop_NTPase"/>
</dbReference>
<keyword evidence="3" id="KW-0963">Cytoplasm</keyword>
<evidence type="ECO:0000313" key="8">
    <source>
        <dbReference type="Proteomes" id="UP000760480"/>
    </source>
</evidence>
<dbReference type="Proteomes" id="UP000760480">
    <property type="component" value="Unassembled WGS sequence"/>
</dbReference>
<comment type="similarity">
    <text evidence="2">Belongs to the GSP E family.</text>
</comment>
<dbReference type="Gene3D" id="3.30.450.90">
    <property type="match status" value="1"/>
</dbReference>
<evidence type="ECO:0000256" key="2">
    <source>
        <dbReference type="ARBA" id="ARBA00006611"/>
    </source>
</evidence>
<dbReference type="Gene3D" id="3.30.300.160">
    <property type="entry name" value="Type II secretion system, protein E, N-terminal domain"/>
    <property type="match status" value="1"/>
</dbReference>
<comment type="caution">
    <text evidence="7">The sequence shown here is derived from an EMBL/GenBank/DDBJ whole genome shotgun (WGS) entry which is preliminary data.</text>
</comment>
<reference evidence="7 8" key="1">
    <citation type="submission" date="2019-03" db="EMBL/GenBank/DDBJ databases">
        <title>Metabolic reconstructions from genomes of highly enriched 'Candidatus Accumulibacter' and 'Candidatus Competibacter' bioreactor populations.</title>
        <authorList>
            <person name="Annavajhala M.K."/>
            <person name="Welles L."/>
            <person name="Abbas B."/>
            <person name="Sorokin D."/>
            <person name="Park H."/>
            <person name="Van Loosdrecht M."/>
            <person name="Chandran K."/>
        </authorList>
    </citation>
    <scope>NUCLEOTIDE SEQUENCE [LARGE SCALE GENOMIC DNA]</scope>
    <source>
        <strain evidence="7 8">SBR_G</strain>
    </source>
</reference>
<dbReference type="RefSeq" id="WP_169247709.1">
    <property type="nucleotide sequence ID" value="NZ_SPMZ01000012.1"/>
</dbReference>
<evidence type="ECO:0000256" key="5">
    <source>
        <dbReference type="ARBA" id="ARBA00022840"/>
    </source>
</evidence>
<keyword evidence="4" id="KW-0547">Nucleotide-binding</keyword>
<organism evidence="7 8">
    <name type="scientific">Candidatus Competibacter phosphatis</name>
    <dbReference type="NCBI Taxonomy" id="221280"/>
    <lineage>
        <taxon>Bacteria</taxon>
        <taxon>Pseudomonadati</taxon>
        <taxon>Pseudomonadota</taxon>
        <taxon>Gammaproteobacteria</taxon>
        <taxon>Candidatus Competibacteraceae</taxon>
        <taxon>Candidatus Competibacter</taxon>
    </lineage>
</organism>
<accession>A0ABX1TK09</accession>
<evidence type="ECO:0000313" key="7">
    <source>
        <dbReference type="EMBL" id="NMQ18449.1"/>
    </source>
</evidence>
<dbReference type="InterPro" id="IPR001482">
    <property type="entry name" value="T2SS/T4SS_dom"/>
</dbReference>
<dbReference type="Pfam" id="PF00437">
    <property type="entry name" value="T2SSE"/>
    <property type="match status" value="1"/>
</dbReference>
<dbReference type="SUPFAM" id="SSF52540">
    <property type="entry name" value="P-loop containing nucleoside triphosphate hydrolases"/>
    <property type="match status" value="1"/>
</dbReference>
<dbReference type="InterPro" id="IPR013374">
    <property type="entry name" value="ATPase_typ4_pilus-assembl_PilB"/>
</dbReference>
<dbReference type="PANTHER" id="PTHR30258:SF1">
    <property type="entry name" value="PROTEIN TRANSPORT PROTEIN HOFB HOMOLOG"/>
    <property type="match status" value="1"/>
</dbReference>
<dbReference type="PANTHER" id="PTHR30258">
    <property type="entry name" value="TYPE II SECRETION SYSTEM PROTEIN GSPE-RELATED"/>
    <property type="match status" value="1"/>
</dbReference>
<dbReference type="EMBL" id="SPMZ01000012">
    <property type="protein sequence ID" value="NMQ18449.1"/>
    <property type="molecule type" value="Genomic_DNA"/>
</dbReference>
<feature type="domain" description="Bacterial type II secretion system protein E" evidence="6">
    <location>
        <begin position="393"/>
        <end position="407"/>
    </location>
</feature>
<evidence type="ECO:0000259" key="6">
    <source>
        <dbReference type="PROSITE" id="PS00662"/>
    </source>
</evidence>
<dbReference type="InterPro" id="IPR037257">
    <property type="entry name" value="T2SS_E_N_sf"/>
</dbReference>